<proteinExistence type="predicted"/>
<dbReference type="EMBL" id="CP029554">
    <property type="protein sequence ID" value="AXE35748.1"/>
    <property type="molecule type" value="Genomic_DNA"/>
</dbReference>
<sequence>MDGWDAYPERGRGDGLRRGTHRGQRQQRQQMQASAGGNGQRAAGPGGSRRRKDGIHVGVAGCGVIGKMVVMARIV</sequence>
<accession>A0A344UKF0</accession>
<dbReference type="Proteomes" id="UP000252038">
    <property type="component" value="Chromosome"/>
</dbReference>
<protein>
    <submittedName>
        <fullName evidence="2">Uncharacterized protein</fullName>
    </submittedName>
</protein>
<feature type="compositionally biased region" description="Gly residues" evidence="1">
    <location>
        <begin position="36"/>
        <end position="47"/>
    </location>
</feature>
<reference evidence="2 3" key="1">
    <citation type="submission" date="2018-05" db="EMBL/GenBank/DDBJ databases">
        <title>Genome sequencing, assembly and analysis of the novel insecticidal bacterium, Chromobacterium phragmitis.</title>
        <authorList>
            <person name="Sparks M.E."/>
            <person name="Blackburn M.B."/>
            <person name="Gundersen-Rindal D.E."/>
        </authorList>
    </citation>
    <scope>NUCLEOTIDE SEQUENCE [LARGE SCALE GENOMIC DNA]</scope>
    <source>
        <strain evidence="2">IIBBL 274-1</strain>
    </source>
</reference>
<feature type="compositionally biased region" description="Basic and acidic residues" evidence="1">
    <location>
        <begin position="7"/>
        <end position="17"/>
    </location>
</feature>
<evidence type="ECO:0000313" key="2">
    <source>
        <dbReference type="EMBL" id="AXE35748.1"/>
    </source>
</evidence>
<dbReference type="AlphaFoldDB" id="A0A344UKF0"/>
<dbReference type="KEGG" id="chrb:DK843_16395"/>
<evidence type="ECO:0000256" key="1">
    <source>
        <dbReference type="SAM" id="MobiDB-lite"/>
    </source>
</evidence>
<name>A0A344UKF0_9NEIS</name>
<organism evidence="2 3">
    <name type="scientific">Chromobacterium phragmitis</name>
    <dbReference type="NCBI Taxonomy" id="2202141"/>
    <lineage>
        <taxon>Bacteria</taxon>
        <taxon>Pseudomonadati</taxon>
        <taxon>Pseudomonadota</taxon>
        <taxon>Betaproteobacteria</taxon>
        <taxon>Neisseriales</taxon>
        <taxon>Chromobacteriaceae</taxon>
        <taxon>Chromobacterium</taxon>
    </lineage>
</organism>
<gene>
    <name evidence="2" type="ORF">DK843_16395</name>
</gene>
<feature type="region of interest" description="Disordered" evidence="1">
    <location>
        <begin position="1"/>
        <end position="57"/>
    </location>
</feature>
<evidence type="ECO:0000313" key="3">
    <source>
        <dbReference type="Proteomes" id="UP000252038"/>
    </source>
</evidence>
<dbReference type="KEGG" id="chri:DK842_10960"/>
<feature type="compositionally biased region" description="Low complexity" evidence="1">
    <location>
        <begin position="26"/>
        <end position="35"/>
    </location>
</feature>